<name>A0A8D5U736_9CREN</name>
<dbReference type="Proteomes" id="UP000825123">
    <property type="component" value="Chromosome"/>
</dbReference>
<organism evidence="1 2">
    <name type="scientific">Stygiolobus caldivivus</name>
    <dbReference type="NCBI Taxonomy" id="2824673"/>
    <lineage>
        <taxon>Archaea</taxon>
        <taxon>Thermoproteota</taxon>
        <taxon>Thermoprotei</taxon>
        <taxon>Sulfolobales</taxon>
        <taxon>Sulfolobaceae</taxon>
        <taxon>Stygiolobus</taxon>
    </lineage>
</organism>
<keyword evidence="2" id="KW-1185">Reference proteome</keyword>
<dbReference type="KEGG" id="csty:KN1_21970"/>
<dbReference type="InterPro" id="IPR009409">
    <property type="entry name" value="DUF1059"/>
</dbReference>
<gene>
    <name evidence="1" type="ORF">KN1_21970</name>
</gene>
<sequence length="75" mass="8749">MKIYLCYYVNFMLFGKKKYSFSCEDIGMKCGYQVKGASSEDELLQIIKIHAEKAHGLKQINQDLIENIKKNIKKK</sequence>
<dbReference type="GeneID" id="66163928"/>
<dbReference type="Pfam" id="PF06348">
    <property type="entry name" value="DUF1059"/>
    <property type="match status" value="1"/>
</dbReference>
<proteinExistence type="predicted"/>
<evidence type="ECO:0000313" key="1">
    <source>
        <dbReference type="EMBL" id="BCU70900.1"/>
    </source>
</evidence>
<dbReference type="EMBL" id="AP024597">
    <property type="protein sequence ID" value="BCU70900.1"/>
    <property type="molecule type" value="Genomic_DNA"/>
</dbReference>
<evidence type="ECO:0008006" key="3">
    <source>
        <dbReference type="Google" id="ProtNLM"/>
    </source>
</evidence>
<protein>
    <recommendedName>
        <fullName evidence="3">DUF1059 domain-containing protein</fullName>
    </recommendedName>
</protein>
<dbReference type="AlphaFoldDB" id="A0A8D5U736"/>
<dbReference type="RefSeq" id="WP_225905664.1">
    <property type="nucleotide sequence ID" value="NZ_AP024597.1"/>
</dbReference>
<reference evidence="1 2" key="1">
    <citation type="submission" date="2021-04" db="EMBL/GenBank/DDBJ databases">
        <title>Complete genome sequence of Stygiolobus sp. KN-1.</title>
        <authorList>
            <person name="Nakamura K."/>
            <person name="Sakai H."/>
            <person name="Kurosawa N."/>
        </authorList>
    </citation>
    <scope>NUCLEOTIDE SEQUENCE [LARGE SCALE GENOMIC DNA]</scope>
    <source>
        <strain evidence="1 2">KN-1</strain>
    </source>
</reference>
<accession>A0A8D5U736</accession>
<evidence type="ECO:0000313" key="2">
    <source>
        <dbReference type="Proteomes" id="UP000825123"/>
    </source>
</evidence>